<evidence type="ECO:0000313" key="1">
    <source>
        <dbReference type="EMBL" id="BAV98256.1"/>
    </source>
</evidence>
<dbReference type="AlphaFoldDB" id="A0AAU9AHR9"/>
<name>A0AAU9AHR9_LYSEN</name>
<evidence type="ECO:0000313" key="2">
    <source>
        <dbReference type="Proteomes" id="UP000218824"/>
    </source>
</evidence>
<dbReference type="GeneID" id="83064609"/>
<dbReference type="RefSeq" id="WP_096378754.1">
    <property type="nucleotide sequence ID" value="NZ_AP014940.1"/>
</dbReference>
<reference evidence="1 2" key="1">
    <citation type="journal article" date="2017" name="DNA Res.">
        <title>Complete genome sequence and expression profile of the commercial lytic enzyme producer Lysobacter enzymogenes M497-1.</title>
        <authorList>
            <person name="Takami H."/>
            <person name="Toyoda A."/>
            <person name="Uchiyama I."/>
            <person name="Itoh T."/>
            <person name="Takaki Y."/>
            <person name="Arai W."/>
            <person name="Nishi S."/>
            <person name="Kawai M."/>
            <person name="Shinya K."/>
            <person name="Ikeda H."/>
        </authorList>
    </citation>
    <scope>NUCLEOTIDE SEQUENCE [LARGE SCALE GENOMIC DNA]</scope>
    <source>
        <strain evidence="1 2">M497-1</strain>
    </source>
</reference>
<protein>
    <submittedName>
        <fullName evidence="1">Uncharacterized protein</fullName>
    </submittedName>
</protein>
<dbReference type="EMBL" id="AP014940">
    <property type="protein sequence ID" value="BAV98256.1"/>
    <property type="molecule type" value="Genomic_DNA"/>
</dbReference>
<organism evidence="1 2">
    <name type="scientific">Lysobacter enzymogenes</name>
    <dbReference type="NCBI Taxonomy" id="69"/>
    <lineage>
        <taxon>Bacteria</taxon>
        <taxon>Pseudomonadati</taxon>
        <taxon>Pseudomonadota</taxon>
        <taxon>Gammaproteobacteria</taxon>
        <taxon>Lysobacterales</taxon>
        <taxon>Lysobacteraceae</taxon>
        <taxon>Lysobacter</taxon>
    </lineage>
</organism>
<gene>
    <name evidence="1" type="ORF">LEN_2769</name>
</gene>
<dbReference type="Proteomes" id="UP000218824">
    <property type="component" value="Chromosome"/>
</dbReference>
<sequence>MGYEYDALPDDPAAYRRRRAALIEAVAALPSVCRRVGERELWLRDPAGPAEGWDEAQLVFGDDCVRLACMTPLSAAVRADLRALPQLLGGARFVDDDGEAAAF</sequence>
<proteinExistence type="predicted"/>
<dbReference type="KEGG" id="lem:LEN_2769"/>
<accession>A0AAU9AHR9</accession>